<dbReference type="Gene3D" id="3.30.310.70">
    <property type="entry name" value="TT1751-like domain"/>
    <property type="match status" value="1"/>
</dbReference>
<protein>
    <recommendedName>
        <fullName evidence="1">DUF302 domain-containing protein</fullName>
    </recommendedName>
</protein>
<evidence type="ECO:0000313" key="2">
    <source>
        <dbReference type="EMBL" id="KAK5118036.1"/>
    </source>
</evidence>
<evidence type="ECO:0000313" key="3">
    <source>
        <dbReference type="Proteomes" id="UP001310890"/>
    </source>
</evidence>
<proteinExistence type="predicted"/>
<dbReference type="InterPro" id="IPR035923">
    <property type="entry name" value="TT1751-like_sf"/>
</dbReference>
<dbReference type="CDD" id="cd14797">
    <property type="entry name" value="DUF302"/>
    <property type="match status" value="1"/>
</dbReference>
<comment type="caution">
    <text evidence="2">The sequence shown here is derived from an EMBL/GenBank/DDBJ whole genome shotgun (WGS) entry which is preliminary data.</text>
</comment>
<dbReference type="Pfam" id="PF03625">
    <property type="entry name" value="DUF302"/>
    <property type="match status" value="1"/>
</dbReference>
<reference evidence="2" key="1">
    <citation type="submission" date="2023-08" db="EMBL/GenBank/DDBJ databases">
        <title>Black Yeasts Isolated from many extreme environments.</title>
        <authorList>
            <person name="Coleine C."/>
            <person name="Stajich J.E."/>
            <person name="Selbmann L."/>
        </authorList>
    </citation>
    <scope>NUCLEOTIDE SEQUENCE</scope>
    <source>
        <strain evidence="2">CCFEE 5401</strain>
    </source>
</reference>
<evidence type="ECO:0000259" key="1">
    <source>
        <dbReference type="Pfam" id="PF03625"/>
    </source>
</evidence>
<dbReference type="EMBL" id="JAVRRL010000003">
    <property type="protein sequence ID" value="KAK5118036.1"/>
    <property type="molecule type" value="Genomic_DNA"/>
</dbReference>
<organism evidence="2 3">
    <name type="scientific">Meristemomyces frigidus</name>
    <dbReference type="NCBI Taxonomy" id="1508187"/>
    <lineage>
        <taxon>Eukaryota</taxon>
        <taxon>Fungi</taxon>
        <taxon>Dikarya</taxon>
        <taxon>Ascomycota</taxon>
        <taxon>Pezizomycotina</taxon>
        <taxon>Dothideomycetes</taxon>
        <taxon>Dothideomycetidae</taxon>
        <taxon>Mycosphaerellales</taxon>
        <taxon>Teratosphaeriaceae</taxon>
        <taxon>Meristemomyces</taxon>
    </lineage>
</organism>
<name>A0AAN7TJD4_9PEZI</name>
<accession>A0AAN7TJD4</accession>
<dbReference type="Proteomes" id="UP001310890">
    <property type="component" value="Unassembled WGS sequence"/>
</dbReference>
<dbReference type="SUPFAM" id="SSF103247">
    <property type="entry name" value="TT1751-like"/>
    <property type="match status" value="1"/>
</dbReference>
<sequence length="170" mass="19063">MATTFEETYSVTRITRTIAKPHTAVLAKLYSSIKNKEDSGLTIVEALENKQQFEEATNAHLGPHGFMHFKDFQHGAWMGLYGVHKDRASTRVIFGNPQIAITMLKHDVRAGLFVPVECLIVEREDGNTDVVMMKPSGLIAGYKGAGEELKKAAEMLDQKLDKLWEWVAEE</sequence>
<dbReference type="AlphaFoldDB" id="A0AAN7TJD4"/>
<gene>
    <name evidence="2" type="ORF">LTR62_004081</name>
</gene>
<feature type="domain" description="DUF302" evidence="1">
    <location>
        <begin position="74"/>
        <end position="135"/>
    </location>
</feature>
<dbReference type="InterPro" id="IPR005180">
    <property type="entry name" value="DUF302"/>
</dbReference>